<accession>A0A7Y0ER22</accession>
<dbReference type="InterPro" id="IPR039420">
    <property type="entry name" value="WalR-like"/>
</dbReference>
<dbReference type="EMBL" id="JAAIII010000006">
    <property type="protein sequence ID" value="NMM94857.1"/>
    <property type="molecule type" value="Genomic_DNA"/>
</dbReference>
<dbReference type="SUPFAM" id="SSF52172">
    <property type="entry name" value="CheY-like"/>
    <property type="match status" value="1"/>
</dbReference>
<dbReference type="InterPro" id="IPR016032">
    <property type="entry name" value="Sig_transdc_resp-reg_C-effctor"/>
</dbReference>
<organism evidence="5 6">
    <name type="scientific">Bifidobacterium oedipodis</name>
    <dbReference type="NCBI Taxonomy" id="2675322"/>
    <lineage>
        <taxon>Bacteria</taxon>
        <taxon>Bacillati</taxon>
        <taxon>Actinomycetota</taxon>
        <taxon>Actinomycetes</taxon>
        <taxon>Bifidobacteriales</taxon>
        <taxon>Bifidobacteriaceae</taxon>
        <taxon>Bifidobacterium</taxon>
    </lineage>
</organism>
<dbReference type="PRINTS" id="PR00038">
    <property type="entry name" value="HTHLUXR"/>
</dbReference>
<evidence type="ECO:0000259" key="4">
    <source>
        <dbReference type="PROSITE" id="PS50110"/>
    </source>
</evidence>
<dbReference type="SMART" id="SM00448">
    <property type="entry name" value="REC"/>
    <property type="match status" value="1"/>
</dbReference>
<dbReference type="Gene3D" id="3.40.50.2300">
    <property type="match status" value="1"/>
</dbReference>
<dbReference type="PANTHER" id="PTHR43214:SF43">
    <property type="entry name" value="TWO-COMPONENT RESPONSE REGULATOR"/>
    <property type="match status" value="1"/>
</dbReference>
<dbReference type="PROSITE" id="PS00622">
    <property type="entry name" value="HTH_LUXR_1"/>
    <property type="match status" value="1"/>
</dbReference>
<evidence type="ECO:0000259" key="3">
    <source>
        <dbReference type="PROSITE" id="PS50043"/>
    </source>
</evidence>
<dbReference type="PROSITE" id="PS50110">
    <property type="entry name" value="RESPONSE_REGULATORY"/>
    <property type="match status" value="1"/>
</dbReference>
<dbReference type="SUPFAM" id="SSF46894">
    <property type="entry name" value="C-terminal effector domain of the bipartite response regulators"/>
    <property type="match status" value="1"/>
</dbReference>
<dbReference type="GO" id="GO:0006355">
    <property type="term" value="P:regulation of DNA-templated transcription"/>
    <property type="evidence" value="ECO:0007669"/>
    <property type="project" value="InterPro"/>
</dbReference>
<dbReference type="Pfam" id="PF00072">
    <property type="entry name" value="Response_reg"/>
    <property type="match status" value="1"/>
</dbReference>
<evidence type="ECO:0000256" key="1">
    <source>
        <dbReference type="ARBA" id="ARBA00023125"/>
    </source>
</evidence>
<dbReference type="Gene3D" id="1.10.10.10">
    <property type="entry name" value="Winged helix-like DNA-binding domain superfamily/Winged helix DNA-binding domain"/>
    <property type="match status" value="1"/>
</dbReference>
<reference evidence="5 6" key="1">
    <citation type="submission" date="2020-02" db="EMBL/GenBank/DDBJ databases">
        <title>Characterization of phylogenetic diversity of novel bifidobacterial species isolated in Czech ZOOs.</title>
        <authorList>
            <person name="Lugli G.A."/>
            <person name="Vera N.B."/>
            <person name="Ventura M."/>
        </authorList>
    </citation>
    <scope>NUCLEOTIDE SEQUENCE [LARGE SCALE GENOMIC DNA]</scope>
    <source>
        <strain evidence="5 6">DSM 109957</strain>
    </source>
</reference>
<evidence type="ECO:0000313" key="6">
    <source>
        <dbReference type="Proteomes" id="UP000532194"/>
    </source>
</evidence>
<evidence type="ECO:0000313" key="5">
    <source>
        <dbReference type="EMBL" id="NMM94857.1"/>
    </source>
</evidence>
<dbReference type="GO" id="GO:0000160">
    <property type="term" value="P:phosphorelay signal transduction system"/>
    <property type="evidence" value="ECO:0007669"/>
    <property type="project" value="InterPro"/>
</dbReference>
<dbReference type="Proteomes" id="UP000532194">
    <property type="component" value="Unassembled WGS sequence"/>
</dbReference>
<dbReference type="InterPro" id="IPR001789">
    <property type="entry name" value="Sig_transdc_resp-reg_receiver"/>
</dbReference>
<feature type="domain" description="Response regulatory" evidence="4">
    <location>
        <begin position="12"/>
        <end position="134"/>
    </location>
</feature>
<gene>
    <name evidence="5" type="ORF">G1C95_2045</name>
</gene>
<dbReference type="PANTHER" id="PTHR43214">
    <property type="entry name" value="TWO-COMPONENT RESPONSE REGULATOR"/>
    <property type="match status" value="1"/>
</dbReference>
<dbReference type="InterPro" id="IPR011006">
    <property type="entry name" value="CheY-like_superfamily"/>
</dbReference>
<dbReference type="InterPro" id="IPR036388">
    <property type="entry name" value="WH-like_DNA-bd_sf"/>
</dbReference>
<protein>
    <submittedName>
        <fullName evidence="5">DNA-binding response regulator</fullName>
    </submittedName>
</protein>
<evidence type="ECO:0000256" key="2">
    <source>
        <dbReference type="PROSITE-ProRule" id="PRU00169"/>
    </source>
</evidence>
<comment type="caution">
    <text evidence="5">The sequence shown here is derived from an EMBL/GenBank/DDBJ whole genome shotgun (WGS) entry which is preliminary data.</text>
</comment>
<proteinExistence type="predicted"/>
<dbReference type="PROSITE" id="PS50043">
    <property type="entry name" value="HTH_LUXR_2"/>
    <property type="match status" value="1"/>
</dbReference>
<dbReference type="GO" id="GO:0003677">
    <property type="term" value="F:DNA binding"/>
    <property type="evidence" value="ECO:0007669"/>
    <property type="project" value="UniProtKB-KW"/>
</dbReference>
<keyword evidence="1 5" id="KW-0238">DNA-binding</keyword>
<name>A0A7Y0ER22_9BIFI</name>
<dbReference type="Pfam" id="PF00196">
    <property type="entry name" value="GerE"/>
    <property type="match status" value="1"/>
</dbReference>
<keyword evidence="6" id="KW-1185">Reference proteome</keyword>
<dbReference type="SMART" id="SM00421">
    <property type="entry name" value="HTH_LUXR"/>
    <property type="match status" value="1"/>
</dbReference>
<feature type="domain" description="HTH luxR-type" evidence="3">
    <location>
        <begin position="156"/>
        <end position="221"/>
    </location>
</feature>
<feature type="modified residue" description="4-aspartylphosphate" evidence="2">
    <location>
        <position position="65"/>
    </location>
</feature>
<dbReference type="CDD" id="cd06170">
    <property type="entry name" value="LuxR_C_like"/>
    <property type="match status" value="1"/>
</dbReference>
<keyword evidence="2" id="KW-0597">Phosphoprotein</keyword>
<dbReference type="InterPro" id="IPR000792">
    <property type="entry name" value="Tscrpt_reg_LuxR_C"/>
</dbReference>
<dbReference type="AlphaFoldDB" id="A0A7Y0ER22"/>
<sequence length="223" mass="24225">MPANDGCVPSIRFAILDNDPITIIGLTEIVESLRMGTVIWTQTDANEAVRLATGADMKPDVLLVDMSLGESRNALSGTDVCRRVRERTDAVAILAVTSFPLHIYEREAAIAGAQGIVSKADRDTLRSAIRTVACGGTWGERFEGTITAHVRVKNHPRSPRQLLSMREQEALDLKAQGLTNKQIAQRLECKEPTVNSLMARAKAKLHVRTAAEAAAVWTGERAA</sequence>